<keyword evidence="3" id="KW-1185">Reference proteome</keyword>
<organism evidence="2 3">
    <name type="scientific">Mytilus edulis</name>
    <name type="common">Blue mussel</name>
    <dbReference type="NCBI Taxonomy" id="6550"/>
    <lineage>
        <taxon>Eukaryota</taxon>
        <taxon>Metazoa</taxon>
        <taxon>Spiralia</taxon>
        <taxon>Lophotrochozoa</taxon>
        <taxon>Mollusca</taxon>
        <taxon>Bivalvia</taxon>
        <taxon>Autobranchia</taxon>
        <taxon>Pteriomorphia</taxon>
        <taxon>Mytilida</taxon>
        <taxon>Mytiloidea</taxon>
        <taxon>Mytilidae</taxon>
        <taxon>Mytilinae</taxon>
        <taxon>Mytilus</taxon>
    </lineage>
</organism>
<dbReference type="Proteomes" id="UP000683360">
    <property type="component" value="Unassembled WGS sequence"/>
</dbReference>
<feature type="compositionally biased region" description="Basic residues" evidence="1">
    <location>
        <begin position="31"/>
        <end position="40"/>
    </location>
</feature>
<comment type="caution">
    <text evidence="2">The sequence shown here is derived from an EMBL/GenBank/DDBJ whole genome shotgun (WGS) entry which is preliminary data.</text>
</comment>
<accession>A0A8S3UVN9</accession>
<gene>
    <name evidence="2" type="ORF">MEDL_61115</name>
</gene>
<feature type="region of interest" description="Disordered" evidence="1">
    <location>
        <begin position="31"/>
        <end position="91"/>
    </location>
</feature>
<reference evidence="2" key="1">
    <citation type="submission" date="2021-03" db="EMBL/GenBank/DDBJ databases">
        <authorList>
            <person name="Bekaert M."/>
        </authorList>
    </citation>
    <scope>NUCLEOTIDE SEQUENCE</scope>
</reference>
<dbReference type="AlphaFoldDB" id="A0A8S3UVN9"/>
<dbReference type="EMBL" id="CAJPWZ010002969">
    <property type="protein sequence ID" value="CAG2249276.1"/>
    <property type="molecule type" value="Genomic_DNA"/>
</dbReference>
<name>A0A8S3UVN9_MYTED</name>
<dbReference type="OrthoDB" id="10059413at2759"/>
<feature type="compositionally biased region" description="Low complexity" evidence="1">
    <location>
        <begin position="63"/>
        <end position="79"/>
    </location>
</feature>
<evidence type="ECO:0000313" key="3">
    <source>
        <dbReference type="Proteomes" id="UP000683360"/>
    </source>
</evidence>
<evidence type="ECO:0000313" key="2">
    <source>
        <dbReference type="EMBL" id="CAG2249276.1"/>
    </source>
</evidence>
<protein>
    <submittedName>
        <fullName evidence="2">Uncharacterized protein</fullName>
    </submittedName>
</protein>
<sequence length="221" mass="25302">MDYDVFICGFDKTFNSFWWKINRLFMNQRKVIKPKGKRNKSNGQNTSGEKPNKRKSNSTHTDSNSVTKSVNKSKNLKSTDNPIKPVSNMSIQSTPVHESPMVEQNRNYQQFHNIQNPNFLQTSPTPSTLGFFPGTPHNTYMQPMMHSTMNPTFVDNGGKIDILTQKVDMICEKISNIDKLTEKLSKFDKTVNSMVKGIESINKRVDEVEKGLNFINAEFEK</sequence>
<proteinExistence type="predicted"/>
<evidence type="ECO:0000256" key="1">
    <source>
        <dbReference type="SAM" id="MobiDB-lite"/>
    </source>
</evidence>